<dbReference type="EMBL" id="JAAXOO010000008">
    <property type="protein sequence ID" value="NKY37252.1"/>
    <property type="molecule type" value="Genomic_DNA"/>
</dbReference>
<reference evidence="2 3" key="1">
    <citation type="submission" date="2020-04" db="EMBL/GenBank/DDBJ databases">
        <title>MicrobeNet Type strains.</title>
        <authorList>
            <person name="Nicholson A.C."/>
        </authorList>
    </citation>
    <scope>NUCLEOTIDE SEQUENCE [LARGE SCALE GENOMIC DNA]</scope>
    <source>
        <strain evidence="2 3">DSM 45078</strain>
    </source>
</reference>
<evidence type="ECO:0000256" key="1">
    <source>
        <dbReference type="SAM" id="MobiDB-lite"/>
    </source>
</evidence>
<organism evidence="2 3">
    <name type="scientific">Nocardia speluncae</name>
    <dbReference type="NCBI Taxonomy" id="419477"/>
    <lineage>
        <taxon>Bacteria</taxon>
        <taxon>Bacillati</taxon>
        <taxon>Actinomycetota</taxon>
        <taxon>Actinomycetes</taxon>
        <taxon>Mycobacteriales</taxon>
        <taxon>Nocardiaceae</taxon>
        <taxon>Nocardia</taxon>
    </lineage>
</organism>
<protein>
    <submittedName>
        <fullName evidence="2">Uncharacterized protein</fullName>
    </submittedName>
</protein>
<dbReference type="AlphaFoldDB" id="A0A846XMN4"/>
<evidence type="ECO:0000313" key="3">
    <source>
        <dbReference type="Proteomes" id="UP000565715"/>
    </source>
</evidence>
<feature type="compositionally biased region" description="Low complexity" evidence="1">
    <location>
        <begin position="78"/>
        <end position="102"/>
    </location>
</feature>
<comment type="caution">
    <text evidence="2">The sequence shown here is derived from an EMBL/GenBank/DDBJ whole genome shotgun (WGS) entry which is preliminary data.</text>
</comment>
<proteinExistence type="predicted"/>
<name>A0A846XMN4_9NOCA</name>
<keyword evidence="3" id="KW-1185">Reference proteome</keyword>
<sequence length="249" mass="25303">MIEHRFVSKRNEMVYSSIVPARAGISEQEKFVRRVFVVAALVAAAVGLTACDSAVDQRGAPVTTSAPSLHVITSDQQTAGPASAPAAGAPVSGSAPAPVTASENASETSAPANGGFTDVDASKYQIDGSYFFQSPSGNIKCGILASAPYGVGCQLAKATIVTPKLPNCTDAPDRKVAAHLYEGKSEFLCTSQGIFVGISPDGSPAGGAVLNYGESLTANGYTCSSSSQGVRCVAGGHGFAIAAENQHIF</sequence>
<dbReference type="Pfam" id="PF20341">
    <property type="entry name" value="DUF6636"/>
    <property type="match status" value="1"/>
</dbReference>
<gene>
    <name evidence="2" type="ORF">HGA13_29900</name>
</gene>
<feature type="region of interest" description="Disordered" evidence="1">
    <location>
        <begin position="76"/>
        <end position="114"/>
    </location>
</feature>
<evidence type="ECO:0000313" key="2">
    <source>
        <dbReference type="EMBL" id="NKY37252.1"/>
    </source>
</evidence>
<accession>A0A846XMN4</accession>
<dbReference type="Proteomes" id="UP000565715">
    <property type="component" value="Unassembled WGS sequence"/>
</dbReference>
<dbReference type="InterPro" id="IPR046576">
    <property type="entry name" value="DUF6636"/>
</dbReference>
<dbReference type="RefSeq" id="WP_157112730.1">
    <property type="nucleotide sequence ID" value="NZ_JAAXOO010000008.1"/>
</dbReference>